<dbReference type="InterPro" id="IPR018155">
    <property type="entry name" value="Hyaluronidase"/>
</dbReference>
<evidence type="ECO:0000256" key="1">
    <source>
        <dbReference type="ARBA" id="ARBA00023295"/>
    </source>
</evidence>
<protein>
    <submittedName>
        <fullName evidence="2">HYAL4 isoform 4</fullName>
    </submittedName>
</protein>
<organism evidence="2">
    <name type="scientific">Pan troglodytes</name>
    <name type="common">Chimpanzee</name>
    <dbReference type="NCBI Taxonomy" id="9598"/>
    <lineage>
        <taxon>Eukaryota</taxon>
        <taxon>Metazoa</taxon>
        <taxon>Chordata</taxon>
        <taxon>Craniata</taxon>
        <taxon>Vertebrata</taxon>
        <taxon>Euteleostomi</taxon>
        <taxon>Mammalia</taxon>
        <taxon>Eutheria</taxon>
        <taxon>Euarchontoglires</taxon>
        <taxon>Primates</taxon>
        <taxon>Haplorrhini</taxon>
        <taxon>Catarrhini</taxon>
        <taxon>Hominidae</taxon>
        <taxon>Pan</taxon>
    </lineage>
</organism>
<dbReference type="PANTHER" id="PTHR11769:SF7">
    <property type="entry name" value="HYALURONIDASE-4"/>
    <property type="match status" value="1"/>
</dbReference>
<proteinExistence type="predicted"/>
<name>A0A2J8QX38_PANTR</name>
<dbReference type="GO" id="GO:0004415">
    <property type="term" value="F:hyalurononglucosaminidase activity"/>
    <property type="evidence" value="ECO:0007669"/>
    <property type="project" value="InterPro"/>
</dbReference>
<sequence length="63" mass="7373">MKVLSERQLKLCVVQPVHLTSWLLIFFILKSISCLKPARLPIYERKPFIAAWNAPTDQCLIKY</sequence>
<accession>A0A2J8QX38</accession>
<reference evidence="2" key="1">
    <citation type="submission" date="2017-12" db="EMBL/GenBank/DDBJ databases">
        <title>High-resolution comparative analysis of great ape genomes.</title>
        <authorList>
            <person name="Pollen A."/>
            <person name="Hastie A."/>
            <person name="Hormozdiari F."/>
            <person name="Dougherty M."/>
            <person name="Liu R."/>
            <person name="Chaisson M."/>
            <person name="Hoppe E."/>
            <person name="Hill C."/>
            <person name="Pang A."/>
            <person name="Hillier L."/>
            <person name="Baker C."/>
            <person name="Armstrong J."/>
            <person name="Shendure J."/>
            <person name="Paten B."/>
            <person name="Wilson R."/>
            <person name="Chao H."/>
            <person name="Schneider V."/>
            <person name="Ventura M."/>
            <person name="Kronenberg Z."/>
            <person name="Murali S."/>
            <person name="Gordon D."/>
            <person name="Cantsilieris S."/>
            <person name="Munson K."/>
            <person name="Nelson B."/>
            <person name="Raja A."/>
            <person name="Underwood J."/>
            <person name="Diekhans M."/>
            <person name="Fiddes I."/>
            <person name="Haussler D."/>
            <person name="Eichler E."/>
        </authorList>
    </citation>
    <scope>NUCLEOTIDE SEQUENCE [LARGE SCALE GENOMIC DNA]</scope>
    <source>
        <strain evidence="2">Yerkes chimp pedigree #C0471</strain>
    </source>
</reference>
<evidence type="ECO:0000313" key="2">
    <source>
        <dbReference type="EMBL" id="PNJ00832.1"/>
    </source>
</evidence>
<feature type="non-terminal residue" evidence="2">
    <location>
        <position position="63"/>
    </location>
</feature>
<gene>
    <name evidence="2" type="ORF">CK820_G0011726</name>
</gene>
<keyword evidence="1" id="KW-0378">Hydrolase</keyword>
<dbReference type="PANTHER" id="PTHR11769">
    <property type="entry name" value="HYALURONIDASE"/>
    <property type="match status" value="1"/>
</dbReference>
<dbReference type="AlphaFoldDB" id="A0A2J8QX38"/>
<keyword evidence="1" id="KW-0326">Glycosidase</keyword>
<dbReference type="GO" id="GO:0005975">
    <property type="term" value="P:carbohydrate metabolic process"/>
    <property type="evidence" value="ECO:0007669"/>
    <property type="project" value="InterPro"/>
</dbReference>
<comment type="caution">
    <text evidence="2">The sequence shown here is derived from an EMBL/GenBank/DDBJ whole genome shotgun (WGS) entry which is preliminary data.</text>
</comment>
<dbReference type="EMBL" id="NBAG03000004">
    <property type="protein sequence ID" value="PNJ00832.1"/>
    <property type="molecule type" value="Genomic_DNA"/>
</dbReference>